<accession>A0A0L0DAE6</accession>
<sequence>MFGIKNYTPKDVPTTKSKTVLVTGTEAGFGRRMVETLSGAGHTVVAAMREIKGINATAASELRELPNVVVIGLDASADDAKIESALHAAAAAAGSPIDVLLLMSATGKIGQSSDELMAYFDERIASQHRIARTVSHDMAKRGHGSIIFMSRTPLDMGTDSAGVGAFSATQWAIEALARTMRTELRSSGVDVFFFPAGAELYDLDDVDPDMFFETTAKQLEAGAAPPDPLVVAGTLLQLVGQ</sequence>
<dbReference type="OrthoDB" id="1274115at2759"/>
<dbReference type="Gene3D" id="3.40.50.720">
    <property type="entry name" value="NAD(P)-binding Rossmann-like Domain"/>
    <property type="match status" value="1"/>
</dbReference>
<organism evidence="1 2">
    <name type="scientific">Thecamonas trahens ATCC 50062</name>
    <dbReference type="NCBI Taxonomy" id="461836"/>
    <lineage>
        <taxon>Eukaryota</taxon>
        <taxon>Apusozoa</taxon>
        <taxon>Apusomonadida</taxon>
        <taxon>Apusomonadidae</taxon>
        <taxon>Thecamonas</taxon>
    </lineage>
</organism>
<dbReference type="InterPro" id="IPR002347">
    <property type="entry name" value="SDR_fam"/>
</dbReference>
<evidence type="ECO:0000313" key="1">
    <source>
        <dbReference type="EMBL" id="KNC49329.1"/>
    </source>
</evidence>
<dbReference type="SUPFAM" id="SSF51735">
    <property type="entry name" value="NAD(P)-binding Rossmann-fold domains"/>
    <property type="match status" value="1"/>
</dbReference>
<protein>
    <submittedName>
        <fullName evidence="1">Short-chain dehydrogenase/reductase SDR</fullName>
    </submittedName>
</protein>
<dbReference type="PANTHER" id="PTHR43976:SF9">
    <property type="entry name" value="OXIDOREDUCTASE"/>
    <property type="match status" value="1"/>
</dbReference>
<dbReference type="Proteomes" id="UP000054408">
    <property type="component" value="Unassembled WGS sequence"/>
</dbReference>
<dbReference type="PANTHER" id="PTHR43976">
    <property type="entry name" value="SHORT CHAIN DEHYDROGENASE"/>
    <property type="match status" value="1"/>
</dbReference>
<dbReference type="EMBL" id="GL349454">
    <property type="protein sequence ID" value="KNC49329.1"/>
    <property type="molecule type" value="Genomic_DNA"/>
</dbReference>
<evidence type="ECO:0000313" key="2">
    <source>
        <dbReference type="Proteomes" id="UP000054408"/>
    </source>
</evidence>
<dbReference type="STRING" id="461836.A0A0L0DAE6"/>
<gene>
    <name evidence="1" type="ORF">AMSG_05328</name>
</gene>
<dbReference type="GeneID" id="25564760"/>
<keyword evidence="2" id="KW-1185">Reference proteome</keyword>
<dbReference type="AlphaFoldDB" id="A0A0L0DAE6"/>
<dbReference type="InterPro" id="IPR051911">
    <property type="entry name" value="SDR_oxidoreductase"/>
</dbReference>
<dbReference type="RefSeq" id="XP_013758037.1">
    <property type="nucleotide sequence ID" value="XM_013902583.1"/>
</dbReference>
<reference evidence="1 2" key="1">
    <citation type="submission" date="2010-05" db="EMBL/GenBank/DDBJ databases">
        <title>The Genome Sequence of Thecamonas trahens ATCC 50062.</title>
        <authorList>
            <consortium name="The Broad Institute Genome Sequencing Platform"/>
            <person name="Russ C."/>
            <person name="Cuomo C."/>
            <person name="Shea T."/>
            <person name="Young S.K."/>
            <person name="Zeng Q."/>
            <person name="Koehrsen M."/>
            <person name="Haas B."/>
            <person name="Borodovsky M."/>
            <person name="Guigo R."/>
            <person name="Alvarado L."/>
            <person name="Berlin A."/>
            <person name="Bochicchio J."/>
            <person name="Borenstein D."/>
            <person name="Chapman S."/>
            <person name="Chen Z."/>
            <person name="Freedman E."/>
            <person name="Gellesch M."/>
            <person name="Goldberg J."/>
            <person name="Griggs A."/>
            <person name="Gujja S."/>
            <person name="Heilman E."/>
            <person name="Heiman D."/>
            <person name="Hepburn T."/>
            <person name="Howarth C."/>
            <person name="Jen D."/>
            <person name="Larson L."/>
            <person name="Mehta T."/>
            <person name="Park D."/>
            <person name="Pearson M."/>
            <person name="Roberts A."/>
            <person name="Saif S."/>
            <person name="Shenoy N."/>
            <person name="Sisk P."/>
            <person name="Stolte C."/>
            <person name="Sykes S."/>
            <person name="Thomson T."/>
            <person name="Walk T."/>
            <person name="White J."/>
            <person name="Yandava C."/>
            <person name="Burger G."/>
            <person name="Gray M.W."/>
            <person name="Holland P.W.H."/>
            <person name="King N."/>
            <person name="Lang F.B.F."/>
            <person name="Roger A.J."/>
            <person name="Ruiz-Trillo I."/>
            <person name="Lander E."/>
            <person name="Nusbaum C."/>
        </authorList>
    </citation>
    <scope>NUCLEOTIDE SEQUENCE [LARGE SCALE GENOMIC DNA]</scope>
    <source>
        <strain evidence="1 2">ATCC 50062</strain>
    </source>
</reference>
<proteinExistence type="predicted"/>
<name>A0A0L0DAE6_THETB</name>
<dbReference type="InterPro" id="IPR036291">
    <property type="entry name" value="NAD(P)-bd_dom_sf"/>
</dbReference>
<dbReference type="Pfam" id="PF00106">
    <property type="entry name" value="adh_short"/>
    <property type="match status" value="1"/>
</dbReference>
<dbReference type="PRINTS" id="PR00081">
    <property type="entry name" value="GDHRDH"/>
</dbReference>